<dbReference type="EMBL" id="CYKH01001400">
    <property type="protein sequence ID" value="CUG86843.1"/>
    <property type="molecule type" value="Genomic_DNA"/>
</dbReference>
<evidence type="ECO:0000313" key="2">
    <source>
        <dbReference type="Proteomes" id="UP000051952"/>
    </source>
</evidence>
<gene>
    <name evidence="1" type="ORF">BSAL_06985</name>
</gene>
<keyword evidence="2" id="KW-1185">Reference proteome</keyword>
<dbReference type="VEuPathDB" id="TriTrypDB:BSAL_06985"/>
<name>A0A0S4J5W6_BODSA</name>
<sequence length="449" mass="50576">MGAIARTPIDNALIVNAALEKPVMMSELVDRFKEELPTGTRIGWLSTFAPEFAEGEDRHAFPGFDESALPCMSLHPSIDAALQGAVGVLQTHYPRLQKNRLAMTPLNGSLKEFSHTFFLEWMKHAAKMSKMVAFEAWDEMWRRLWTAAKIPLVDWATDPQQMWDTMWTEMVKEVARERNLPEVATGTTRVKMPSHVAGTAEAMSMAMSEVIRTQTLRFARKRFISSDPHGVPRADFEAILAAADAWSGDKRMEDSNVYEKRQEEHRRAASELPVDYILTPLLRIPYWKTPGPDRKNPIYTARNTNPAVPFLPTCMGKDAKGDPLEILDPTFNPYCILANVWKTPSVTIALTTWVPHPTEDGRKCAVPHALLLTKLPKPEDKLNPTPVETPAELEATMELLFVAHKLLFLLNGYTGVGCEPAYIKELWETDGAPDNVRVTWPEEFDDPNV</sequence>
<dbReference type="AlphaFoldDB" id="A0A0S4J5W6"/>
<organism evidence="1 2">
    <name type="scientific">Bodo saltans</name>
    <name type="common">Flagellated protozoan</name>
    <dbReference type="NCBI Taxonomy" id="75058"/>
    <lineage>
        <taxon>Eukaryota</taxon>
        <taxon>Discoba</taxon>
        <taxon>Euglenozoa</taxon>
        <taxon>Kinetoplastea</taxon>
        <taxon>Metakinetoplastina</taxon>
        <taxon>Eubodonida</taxon>
        <taxon>Bodonidae</taxon>
        <taxon>Bodo</taxon>
    </lineage>
</organism>
<reference evidence="2" key="1">
    <citation type="submission" date="2015-09" db="EMBL/GenBank/DDBJ databases">
        <authorList>
            <consortium name="Pathogen Informatics"/>
        </authorList>
    </citation>
    <scope>NUCLEOTIDE SEQUENCE [LARGE SCALE GENOMIC DNA]</scope>
    <source>
        <strain evidence="2">Lake Konstanz</strain>
    </source>
</reference>
<accession>A0A0S4J5W6</accession>
<dbReference type="Proteomes" id="UP000051952">
    <property type="component" value="Unassembled WGS sequence"/>
</dbReference>
<protein>
    <submittedName>
        <fullName evidence="1">Uncharacterized protein</fullName>
    </submittedName>
</protein>
<evidence type="ECO:0000313" key="1">
    <source>
        <dbReference type="EMBL" id="CUG86843.1"/>
    </source>
</evidence>
<proteinExistence type="predicted"/>